<dbReference type="GO" id="GO:0019566">
    <property type="term" value="P:arabinose metabolic process"/>
    <property type="evidence" value="ECO:0007669"/>
    <property type="project" value="InterPro"/>
</dbReference>
<evidence type="ECO:0000256" key="2">
    <source>
        <dbReference type="SAM" id="MobiDB-lite"/>
    </source>
</evidence>
<proteinExistence type="predicted"/>
<dbReference type="OrthoDB" id="9804807at2"/>
<dbReference type="Pfam" id="PF09206">
    <property type="entry name" value="ArabFuran-catal"/>
    <property type="match status" value="2"/>
</dbReference>
<evidence type="ECO:0000256" key="3">
    <source>
        <dbReference type="SAM" id="SignalP"/>
    </source>
</evidence>
<evidence type="ECO:0000259" key="4">
    <source>
        <dbReference type="Pfam" id="PF09206"/>
    </source>
</evidence>
<dbReference type="Proteomes" id="UP000183487">
    <property type="component" value="Unassembled WGS sequence"/>
</dbReference>
<evidence type="ECO:0000313" key="6">
    <source>
        <dbReference type="Proteomes" id="UP000183487"/>
    </source>
</evidence>
<organism evidence="5 6">
    <name type="scientific">Paraburkholderia fungorum</name>
    <dbReference type="NCBI Taxonomy" id="134537"/>
    <lineage>
        <taxon>Bacteria</taxon>
        <taxon>Pseudomonadati</taxon>
        <taxon>Pseudomonadota</taxon>
        <taxon>Betaproteobacteria</taxon>
        <taxon>Burkholderiales</taxon>
        <taxon>Burkholderiaceae</taxon>
        <taxon>Paraburkholderia</taxon>
    </lineage>
</organism>
<protein>
    <submittedName>
        <fullName evidence="5">Alpha-L-arabinofuranosidase B, catalytic</fullName>
    </submittedName>
</protein>
<dbReference type="AlphaFoldDB" id="A0A1H0ZR56"/>
<feature type="chain" id="PRO_5010161713" evidence="3">
    <location>
        <begin position="21"/>
        <end position="688"/>
    </location>
</feature>
<feature type="domain" description="Alpha-L-arabinofuranosidase B catalytic" evidence="4">
    <location>
        <begin position="280"/>
        <end position="493"/>
    </location>
</feature>
<keyword evidence="6" id="KW-1185">Reference proteome</keyword>
<evidence type="ECO:0000313" key="5">
    <source>
        <dbReference type="EMBL" id="SDQ29985.1"/>
    </source>
</evidence>
<feature type="signal peptide" evidence="3">
    <location>
        <begin position="1"/>
        <end position="20"/>
    </location>
</feature>
<dbReference type="InterPro" id="IPR038964">
    <property type="entry name" value="ABFB"/>
</dbReference>
<keyword evidence="3" id="KW-0732">Signal</keyword>
<feature type="disulfide bond" evidence="1">
    <location>
        <begin position="79"/>
        <end position="89"/>
    </location>
</feature>
<dbReference type="PROSITE" id="PS51257">
    <property type="entry name" value="PROKAR_LIPOPROTEIN"/>
    <property type="match status" value="1"/>
</dbReference>
<dbReference type="GO" id="GO:0046556">
    <property type="term" value="F:alpha-L-arabinofuranosidase activity"/>
    <property type="evidence" value="ECO:0007669"/>
    <property type="project" value="InterPro"/>
</dbReference>
<name>A0A1H0ZR56_9BURK</name>
<keyword evidence="1" id="KW-1015">Disulfide bond</keyword>
<dbReference type="InterPro" id="IPR015289">
    <property type="entry name" value="A-L-arabinofuranosidase_B_cat"/>
</dbReference>
<dbReference type="PANTHER" id="PTHR39447">
    <property type="entry name" value="ALPHA-L-ARABINOFURANOSIDASE B"/>
    <property type="match status" value="1"/>
</dbReference>
<dbReference type="GO" id="GO:0045490">
    <property type="term" value="P:pectin catabolic process"/>
    <property type="evidence" value="ECO:0007669"/>
    <property type="project" value="TreeGrafter"/>
</dbReference>
<dbReference type="InterPro" id="IPR013320">
    <property type="entry name" value="ConA-like_dom_sf"/>
</dbReference>
<dbReference type="Gene3D" id="2.60.120.260">
    <property type="entry name" value="Galactose-binding domain-like"/>
    <property type="match status" value="1"/>
</dbReference>
<evidence type="ECO:0000256" key="1">
    <source>
        <dbReference type="PIRSR" id="PIRSR638964-3"/>
    </source>
</evidence>
<accession>A0A1H0ZR56</accession>
<dbReference type="Gene3D" id="2.60.120.200">
    <property type="match status" value="2"/>
</dbReference>
<feature type="disulfide bond" evidence="1">
    <location>
        <begin position="150"/>
        <end position="155"/>
    </location>
</feature>
<dbReference type="GO" id="GO:0031221">
    <property type="term" value="P:arabinan metabolic process"/>
    <property type="evidence" value="ECO:0007669"/>
    <property type="project" value="InterPro"/>
</dbReference>
<feature type="domain" description="Alpha-L-arabinofuranosidase B catalytic" evidence="4">
    <location>
        <begin position="78"/>
        <end position="166"/>
    </location>
</feature>
<feature type="region of interest" description="Disordered" evidence="2">
    <location>
        <begin position="23"/>
        <end position="77"/>
    </location>
</feature>
<sequence>MKSRRTGLLSALLMLPILLAACNGDSNPASSQSQNSSTSQPSTPSGSGSSTSTSDTSGTGTGTATPPDTDAAAPPALPCDAASDAGTACVAAHSVTRLLTKNYTGPLFQVQRASDKATQDVYAYTASTLPSGADNKLLGSANVNSVNTFCNNTTCTVSDIYDQIDLVAPLKGGAFGNVPATLKLNSDGTESLVVTTGAPGSTTSTMTVPVLNGFATITLPGTSGTLTVQVHTAPMLTTQSPTLALTIGNDLPALSGGQAALSYMTLGQGVQIPALGTVGGQAYRNRIGTVNQSIGDSEIAEYMVAGAQYGPASGCCGTYGNMEDSADPSTYAKGEIEGEMFGLAFSSGNAAVFGYCDGYTGVSPLSSGSCKGVNWPGVDAEAGVYLYGPQQPANANFVTVLSKYSPVTQSNLFAVKSGDASQSVLTPVFDQAPPEAYNFFNDAGHAFNGQWQGGLSLGEGGDGSAAPIQFFEGAVIAKSTSNATDDAIQASIANFYGPTTDKTAAACSANNLINSPLSLASSNAWTQANGATAAVATDISGTSTYAATLTNANGNSIANIDETIRVQGGQSYTFTDYVLATTNATVFPGGSVQTDGPNGAEVPWVLNTNTGAIVQGTWGSGKPTSLTAVKSGNWWKVTMTFTAPAGANNAQVFIDPPTSSAAGVRSQQAQGLAATHFCPSLSMPSMGT</sequence>
<dbReference type="PANTHER" id="PTHR39447:SF2">
    <property type="entry name" value="ALPHA-L-ARABINOFURANOSIDASE B"/>
    <property type="match status" value="1"/>
</dbReference>
<dbReference type="SUPFAM" id="SSF49899">
    <property type="entry name" value="Concanavalin A-like lectins/glucanases"/>
    <property type="match status" value="1"/>
</dbReference>
<dbReference type="EMBL" id="FNKP01000001">
    <property type="protein sequence ID" value="SDQ29985.1"/>
    <property type="molecule type" value="Genomic_DNA"/>
</dbReference>
<reference evidence="6" key="1">
    <citation type="submission" date="2016-10" db="EMBL/GenBank/DDBJ databases">
        <authorList>
            <person name="Varghese N."/>
        </authorList>
    </citation>
    <scope>NUCLEOTIDE SEQUENCE [LARGE SCALE GENOMIC DNA]</scope>
    <source>
        <strain evidence="6">GAS106B</strain>
    </source>
</reference>
<gene>
    <name evidence="5" type="ORF">SAMN05443245_0803</name>
</gene>